<accession>A0A660LHX3</accession>
<dbReference type="Gene3D" id="3.30.1490.20">
    <property type="entry name" value="ATP-grasp fold, A domain"/>
    <property type="match status" value="1"/>
</dbReference>
<evidence type="ECO:0000256" key="2">
    <source>
        <dbReference type="ARBA" id="ARBA00010871"/>
    </source>
</evidence>
<evidence type="ECO:0000256" key="8">
    <source>
        <dbReference type="ARBA" id="ARBA00022960"/>
    </source>
</evidence>
<dbReference type="Gene3D" id="3.30.470.20">
    <property type="entry name" value="ATP-grasp fold, B domain"/>
    <property type="match status" value="1"/>
</dbReference>
<dbReference type="PANTHER" id="PTHR23132:SF25">
    <property type="entry name" value="D-ALANINE--D-ALANINE LIGASE A"/>
    <property type="match status" value="1"/>
</dbReference>
<dbReference type="SUPFAM" id="SSF56059">
    <property type="entry name" value="Glutathione synthetase ATP-binding domain-like"/>
    <property type="match status" value="1"/>
</dbReference>
<keyword evidence="4 15" id="KW-0479">Metal-binding</keyword>
<dbReference type="InterPro" id="IPR011127">
    <property type="entry name" value="Dala_Dala_lig_N"/>
</dbReference>
<dbReference type="Gene3D" id="3.40.50.20">
    <property type="match status" value="1"/>
</dbReference>
<dbReference type="GO" id="GO:0008716">
    <property type="term" value="F:D-alanine-D-alanine ligase activity"/>
    <property type="evidence" value="ECO:0007669"/>
    <property type="project" value="UniProtKB-UniRule"/>
</dbReference>
<dbReference type="Proteomes" id="UP000278962">
    <property type="component" value="Unassembled WGS sequence"/>
</dbReference>
<keyword evidence="9 12" id="KW-0573">Peptidoglycan synthesis</keyword>
<comment type="catalytic activity">
    <reaction evidence="12">
        <text>2 D-alanine + ATP = D-alanyl-D-alanine + ADP + phosphate + H(+)</text>
        <dbReference type="Rhea" id="RHEA:11224"/>
        <dbReference type="ChEBI" id="CHEBI:15378"/>
        <dbReference type="ChEBI" id="CHEBI:30616"/>
        <dbReference type="ChEBI" id="CHEBI:43474"/>
        <dbReference type="ChEBI" id="CHEBI:57416"/>
        <dbReference type="ChEBI" id="CHEBI:57822"/>
        <dbReference type="ChEBI" id="CHEBI:456216"/>
        <dbReference type="EC" id="6.3.2.4"/>
    </reaction>
</comment>
<keyword evidence="11 12" id="KW-0961">Cell wall biogenesis/degradation</keyword>
<dbReference type="FunFam" id="3.30.470.20:FF:000008">
    <property type="entry name" value="D-alanine--D-alanine ligase"/>
    <property type="match status" value="1"/>
</dbReference>
<keyword evidence="6 16" id="KW-0067">ATP-binding</keyword>
<dbReference type="NCBIfam" id="NF002378">
    <property type="entry name" value="PRK01372.1"/>
    <property type="match status" value="1"/>
</dbReference>
<dbReference type="EC" id="6.3.2.4" evidence="12"/>
<evidence type="ECO:0000313" key="18">
    <source>
        <dbReference type="EMBL" id="RKQ92421.1"/>
    </source>
</evidence>
<dbReference type="NCBIfam" id="TIGR01205">
    <property type="entry name" value="D_ala_D_alaTIGR"/>
    <property type="match status" value="1"/>
</dbReference>
<dbReference type="GO" id="GO:0071555">
    <property type="term" value="P:cell wall organization"/>
    <property type="evidence" value="ECO:0007669"/>
    <property type="project" value="UniProtKB-KW"/>
</dbReference>
<comment type="similarity">
    <text evidence="2 12">Belongs to the D-alanine--D-alanine ligase family.</text>
</comment>
<dbReference type="AlphaFoldDB" id="A0A660LHX3"/>
<evidence type="ECO:0000256" key="14">
    <source>
        <dbReference type="PIRSR" id="PIRSR039102-2"/>
    </source>
</evidence>
<evidence type="ECO:0000256" key="13">
    <source>
        <dbReference type="PIRSR" id="PIRSR039102-1"/>
    </source>
</evidence>
<feature type="binding site" evidence="14">
    <location>
        <begin position="283"/>
        <end position="284"/>
    </location>
    <ligand>
        <name>ATP</name>
        <dbReference type="ChEBI" id="CHEBI:30616"/>
    </ligand>
</feature>
<feature type="active site" evidence="13">
    <location>
        <position position="13"/>
    </location>
</feature>
<sequence>MKVAVLAGGRSSEHDVSLNSAAAVREGVAEAGHEVVDVLIERDGTWRHGDEVLALTPGGGLLGADVVFPVLHGPFGEDGTLQGLLELLDVPYVGAGVLASSLCMDKIVFKEVLAAADVPQVPYAGVHLARWRTEPEAVLRELAVLGTPVFVKPARLGSSVGIAKASSEAELGPALDGAFAHDSLVIVEGFSPGLEVECSVLGFGTAVEASVPGEIVLTGGADWYDYEAKYTDGGMELVVPARLDDRVIEDVRRLAVDTFVRVGCSGLARVDFFVEDGHRVLVNELNTLPGFTRTSVYPKLWEHSGLPLPQLCDRLVALAVERFNAERSVAF</sequence>
<comment type="subcellular location">
    <subcellularLocation>
        <location evidence="12">Cytoplasm</location>
    </subcellularLocation>
</comment>
<comment type="caution">
    <text evidence="18">The sequence shown here is derived from an EMBL/GenBank/DDBJ whole genome shotgun (WGS) entry which is preliminary data.</text>
</comment>
<dbReference type="Pfam" id="PF01820">
    <property type="entry name" value="Dala_Dala_lig_N"/>
    <property type="match status" value="2"/>
</dbReference>
<dbReference type="InterPro" id="IPR011761">
    <property type="entry name" value="ATP-grasp"/>
</dbReference>
<dbReference type="PROSITE" id="PS00843">
    <property type="entry name" value="DALA_DALA_LIGASE_1"/>
    <property type="match status" value="1"/>
</dbReference>
<keyword evidence="8 12" id="KW-0133">Cell shape</keyword>
<evidence type="ECO:0000256" key="10">
    <source>
        <dbReference type="ARBA" id="ARBA00023211"/>
    </source>
</evidence>
<dbReference type="Pfam" id="PF07478">
    <property type="entry name" value="Dala_Dala_lig_C"/>
    <property type="match status" value="1"/>
</dbReference>
<evidence type="ECO:0000256" key="5">
    <source>
        <dbReference type="ARBA" id="ARBA00022741"/>
    </source>
</evidence>
<feature type="binding site" evidence="15">
    <location>
        <position position="284"/>
    </location>
    <ligand>
        <name>Mg(2+)</name>
        <dbReference type="ChEBI" id="CHEBI:18420"/>
        <label>1</label>
    </ligand>
</feature>
<dbReference type="InterPro" id="IPR005905">
    <property type="entry name" value="D_ala_D_ala"/>
</dbReference>
<evidence type="ECO:0000256" key="16">
    <source>
        <dbReference type="PROSITE-ProRule" id="PRU00409"/>
    </source>
</evidence>
<dbReference type="GO" id="GO:0009252">
    <property type="term" value="P:peptidoglycan biosynthetic process"/>
    <property type="evidence" value="ECO:0007669"/>
    <property type="project" value="UniProtKB-UniRule"/>
</dbReference>
<dbReference type="PANTHER" id="PTHR23132">
    <property type="entry name" value="D-ALANINE--D-ALANINE LIGASE"/>
    <property type="match status" value="1"/>
</dbReference>
<dbReference type="GO" id="GO:0008360">
    <property type="term" value="P:regulation of cell shape"/>
    <property type="evidence" value="ECO:0007669"/>
    <property type="project" value="UniProtKB-KW"/>
</dbReference>
<dbReference type="GO" id="GO:0005524">
    <property type="term" value="F:ATP binding"/>
    <property type="evidence" value="ECO:0007669"/>
    <property type="project" value="UniProtKB-UniRule"/>
</dbReference>
<comment type="cofactor">
    <cofactor evidence="15">
        <name>Mg(2+)</name>
        <dbReference type="ChEBI" id="CHEBI:18420"/>
    </cofactor>
    <cofactor evidence="15">
        <name>Mn(2+)</name>
        <dbReference type="ChEBI" id="CHEBI:29035"/>
    </cofactor>
    <text evidence="15">Binds 2 magnesium or manganese ions per subunit.</text>
</comment>
<reference evidence="18 19" key="1">
    <citation type="submission" date="2018-10" db="EMBL/GenBank/DDBJ databases">
        <title>Genomic Encyclopedia of Archaeal and Bacterial Type Strains, Phase II (KMG-II): from individual species to whole genera.</title>
        <authorList>
            <person name="Goeker M."/>
        </authorList>
    </citation>
    <scope>NUCLEOTIDE SEQUENCE [LARGE SCALE GENOMIC DNA]</scope>
    <source>
        <strain evidence="18 19">DSM 14954</strain>
    </source>
</reference>
<comment type="cofactor">
    <cofactor evidence="1">
        <name>Mn(2+)</name>
        <dbReference type="ChEBI" id="CHEBI:29035"/>
    </cofactor>
</comment>
<dbReference type="PROSITE" id="PS50975">
    <property type="entry name" value="ATP_GRASP"/>
    <property type="match status" value="1"/>
</dbReference>
<feature type="binding site" evidence="15">
    <location>
        <position position="271"/>
    </location>
    <ligand>
        <name>Mg(2+)</name>
        <dbReference type="ChEBI" id="CHEBI:18420"/>
        <label>1</label>
    </ligand>
</feature>
<feature type="binding site" evidence="14">
    <location>
        <begin position="150"/>
        <end position="152"/>
    </location>
    <ligand>
        <name>ATP</name>
        <dbReference type="ChEBI" id="CHEBI:30616"/>
    </ligand>
</feature>
<dbReference type="UniPathway" id="UPA00219"/>
<keyword evidence="3 12" id="KW-0436">Ligase</keyword>
<evidence type="ECO:0000256" key="11">
    <source>
        <dbReference type="ARBA" id="ARBA00023316"/>
    </source>
</evidence>
<dbReference type="NCBIfam" id="NF002528">
    <property type="entry name" value="PRK01966.1-4"/>
    <property type="match status" value="1"/>
</dbReference>
<feature type="binding site" evidence="14">
    <location>
        <begin position="188"/>
        <end position="195"/>
    </location>
    <ligand>
        <name>ATP</name>
        <dbReference type="ChEBI" id="CHEBI:30616"/>
    </ligand>
</feature>
<dbReference type="GO" id="GO:0005829">
    <property type="term" value="C:cytosol"/>
    <property type="evidence" value="ECO:0007669"/>
    <property type="project" value="TreeGrafter"/>
</dbReference>
<gene>
    <name evidence="12" type="primary">ddl</name>
    <name evidence="18" type="ORF">C8N24_2267</name>
</gene>
<organism evidence="18 19">
    <name type="scientific">Solirubrobacter pauli</name>
    <dbReference type="NCBI Taxonomy" id="166793"/>
    <lineage>
        <taxon>Bacteria</taxon>
        <taxon>Bacillati</taxon>
        <taxon>Actinomycetota</taxon>
        <taxon>Thermoleophilia</taxon>
        <taxon>Solirubrobacterales</taxon>
        <taxon>Solirubrobacteraceae</taxon>
        <taxon>Solirubrobacter</taxon>
    </lineage>
</organism>
<keyword evidence="10 15" id="KW-0464">Manganese</keyword>
<dbReference type="RefSeq" id="WP_121250118.1">
    <property type="nucleotide sequence ID" value="NZ_RBIL01000001.1"/>
</dbReference>
<evidence type="ECO:0000256" key="4">
    <source>
        <dbReference type="ARBA" id="ARBA00022723"/>
    </source>
</evidence>
<feature type="binding site" evidence="15">
    <location>
        <position position="286"/>
    </location>
    <ligand>
        <name>Mg(2+)</name>
        <dbReference type="ChEBI" id="CHEBI:18420"/>
        <label>2</label>
    </ligand>
</feature>
<dbReference type="PIRSF" id="PIRSF039102">
    <property type="entry name" value="Ddl/VanB"/>
    <property type="match status" value="1"/>
</dbReference>
<dbReference type="OrthoDB" id="9813261at2"/>
<evidence type="ECO:0000259" key="17">
    <source>
        <dbReference type="PROSITE" id="PS50975"/>
    </source>
</evidence>
<dbReference type="InterPro" id="IPR000291">
    <property type="entry name" value="D-Ala_lig_Van_CS"/>
</dbReference>
<dbReference type="HAMAP" id="MF_00047">
    <property type="entry name" value="Dala_Dala_lig"/>
    <property type="match status" value="1"/>
</dbReference>
<feature type="active site" evidence="13">
    <location>
        <position position="295"/>
    </location>
</feature>
<feature type="binding site" evidence="15">
    <location>
        <position position="284"/>
    </location>
    <ligand>
        <name>Mg(2+)</name>
        <dbReference type="ChEBI" id="CHEBI:18420"/>
        <label>2</label>
    </ligand>
</feature>
<feature type="domain" description="ATP-grasp" evidence="17">
    <location>
        <begin position="110"/>
        <end position="317"/>
    </location>
</feature>
<evidence type="ECO:0000256" key="7">
    <source>
        <dbReference type="ARBA" id="ARBA00022842"/>
    </source>
</evidence>
<evidence type="ECO:0000256" key="15">
    <source>
        <dbReference type="PIRSR" id="PIRSR039102-3"/>
    </source>
</evidence>
<keyword evidence="12" id="KW-0963">Cytoplasm</keyword>
<comment type="pathway">
    <text evidence="12">Cell wall biogenesis; peptidoglycan biosynthesis.</text>
</comment>
<evidence type="ECO:0000256" key="9">
    <source>
        <dbReference type="ARBA" id="ARBA00022984"/>
    </source>
</evidence>
<feature type="binding site" evidence="14">
    <location>
        <begin position="158"/>
        <end position="159"/>
    </location>
    <ligand>
        <name>ATP</name>
        <dbReference type="ChEBI" id="CHEBI:30616"/>
    </ligand>
</feature>
<keyword evidence="19" id="KW-1185">Reference proteome</keyword>
<dbReference type="EMBL" id="RBIL01000001">
    <property type="protein sequence ID" value="RKQ92421.1"/>
    <property type="molecule type" value="Genomic_DNA"/>
</dbReference>
<protein>
    <recommendedName>
        <fullName evidence="12">D-alanine--D-alanine ligase</fullName>
        <ecNumber evidence="12">6.3.2.4</ecNumber>
    </recommendedName>
    <alternativeName>
        <fullName evidence="12">D-Ala-D-Ala ligase</fullName>
    </alternativeName>
    <alternativeName>
        <fullName evidence="12">D-alanylalanine synthetase</fullName>
    </alternativeName>
</protein>
<comment type="function">
    <text evidence="12">Cell wall formation.</text>
</comment>
<evidence type="ECO:0000313" key="19">
    <source>
        <dbReference type="Proteomes" id="UP000278962"/>
    </source>
</evidence>
<dbReference type="SUPFAM" id="SSF52440">
    <property type="entry name" value="PreATP-grasp domain"/>
    <property type="match status" value="1"/>
</dbReference>
<dbReference type="GO" id="GO:0046872">
    <property type="term" value="F:metal ion binding"/>
    <property type="evidence" value="ECO:0007669"/>
    <property type="project" value="UniProtKB-KW"/>
</dbReference>
<proteinExistence type="inferred from homology"/>
<name>A0A660LHX3_9ACTN</name>
<dbReference type="PROSITE" id="PS00844">
    <property type="entry name" value="DALA_DALA_LIGASE_2"/>
    <property type="match status" value="1"/>
</dbReference>
<keyword evidence="7 15" id="KW-0460">Magnesium</keyword>
<keyword evidence="5 14" id="KW-0547">Nucleotide-binding</keyword>
<dbReference type="InterPro" id="IPR016185">
    <property type="entry name" value="PreATP-grasp_dom_sf"/>
</dbReference>
<feature type="binding site" evidence="14">
    <location>
        <position position="106"/>
    </location>
    <ligand>
        <name>ATP</name>
        <dbReference type="ChEBI" id="CHEBI:30616"/>
    </ligand>
</feature>
<feature type="active site" evidence="13">
    <location>
        <position position="158"/>
    </location>
</feature>
<evidence type="ECO:0000256" key="6">
    <source>
        <dbReference type="ARBA" id="ARBA00022840"/>
    </source>
</evidence>
<evidence type="ECO:0000256" key="3">
    <source>
        <dbReference type="ARBA" id="ARBA00022598"/>
    </source>
</evidence>
<dbReference type="InterPro" id="IPR011095">
    <property type="entry name" value="Dala_Dala_lig_C"/>
</dbReference>
<dbReference type="InterPro" id="IPR013815">
    <property type="entry name" value="ATP_grasp_subdomain_1"/>
</dbReference>
<evidence type="ECO:0000256" key="12">
    <source>
        <dbReference type="HAMAP-Rule" id="MF_00047"/>
    </source>
</evidence>
<evidence type="ECO:0000256" key="1">
    <source>
        <dbReference type="ARBA" id="ARBA00001936"/>
    </source>
</evidence>